<reference evidence="9" key="1">
    <citation type="journal article" date="2019" name="Int. J. Syst. Evol. Microbiol.">
        <title>The Global Catalogue of Microorganisms (GCM) 10K type strain sequencing project: providing services to taxonomists for standard genome sequencing and annotation.</title>
        <authorList>
            <consortium name="The Broad Institute Genomics Platform"/>
            <consortium name="The Broad Institute Genome Sequencing Center for Infectious Disease"/>
            <person name="Wu L."/>
            <person name="Ma J."/>
        </authorList>
    </citation>
    <scope>NUCLEOTIDE SEQUENCE [LARGE SCALE GENOMIC DNA]</scope>
    <source>
        <strain evidence="9">CCUG 43117</strain>
    </source>
</reference>
<evidence type="ECO:0000259" key="7">
    <source>
        <dbReference type="Pfam" id="PF01171"/>
    </source>
</evidence>
<keyword evidence="1 6" id="KW-0436">Ligase</keyword>
<sequence length="351" mass="37028">MSAVEPLSSDHPPLGAREASELFADLAAEDRLLVAVSGGPDSVALLSLLTEWSREPGRPAVMAATVDHGLRAASAGEAVAVAALCARLGVPHRILRWEGDKPSSRLQERARAARYALLAQEAERLGGAVLVTAHTLDDQAETLLMRMARGSGPSGLAGMRRRAVWHGTVLVRPLLGVPKARLVATAQARGLSFVTDPSNGDPRFARARWRALAPLLAGEGLDAERLSLLAGRLARLDEAVAARADAVAAALLSAEPGAPLLRLDFEALRQEPEEIVLRVVALALARLDVDAEGAVRLERLEACVAALLQAAQAGLPLTRTLAGTVLTLRRDGELALRPEGPRRRGIHPAAT</sequence>
<dbReference type="NCBIfam" id="TIGR02432">
    <property type="entry name" value="lysidine_TilS_N"/>
    <property type="match status" value="1"/>
</dbReference>
<name>A0ABW0NZ86_9HYPH</name>
<accession>A0ABW0NZ86</accession>
<comment type="function">
    <text evidence="6">Ligates lysine onto the cytidine present at position 34 of the AUA codon-specific tRNA(Ile) that contains the anticodon CAU, in an ATP-dependent manner. Cytidine is converted to lysidine, thus changing the amino acid specificity of the tRNA from methionine to isoleucine.</text>
</comment>
<dbReference type="Pfam" id="PF01171">
    <property type="entry name" value="ATP_bind_3"/>
    <property type="match status" value="1"/>
</dbReference>
<evidence type="ECO:0000256" key="6">
    <source>
        <dbReference type="HAMAP-Rule" id="MF_01161"/>
    </source>
</evidence>
<dbReference type="CDD" id="cd01992">
    <property type="entry name" value="TilS_N"/>
    <property type="match status" value="1"/>
</dbReference>
<evidence type="ECO:0000256" key="1">
    <source>
        <dbReference type="ARBA" id="ARBA00022598"/>
    </source>
</evidence>
<comment type="subcellular location">
    <subcellularLocation>
        <location evidence="6">Cytoplasm</location>
    </subcellularLocation>
</comment>
<feature type="binding site" evidence="6">
    <location>
        <begin position="37"/>
        <end position="42"/>
    </location>
    <ligand>
        <name>ATP</name>
        <dbReference type="ChEBI" id="CHEBI:30616"/>
    </ligand>
</feature>
<comment type="catalytic activity">
    <reaction evidence="5 6">
        <text>cytidine(34) in tRNA(Ile2) + L-lysine + ATP = lysidine(34) in tRNA(Ile2) + AMP + diphosphate + H(+)</text>
        <dbReference type="Rhea" id="RHEA:43744"/>
        <dbReference type="Rhea" id="RHEA-COMP:10625"/>
        <dbReference type="Rhea" id="RHEA-COMP:10670"/>
        <dbReference type="ChEBI" id="CHEBI:15378"/>
        <dbReference type="ChEBI" id="CHEBI:30616"/>
        <dbReference type="ChEBI" id="CHEBI:32551"/>
        <dbReference type="ChEBI" id="CHEBI:33019"/>
        <dbReference type="ChEBI" id="CHEBI:82748"/>
        <dbReference type="ChEBI" id="CHEBI:83665"/>
        <dbReference type="ChEBI" id="CHEBI:456215"/>
        <dbReference type="EC" id="6.3.4.19"/>
    </reaction>
</comment>
<dbReference type="PANTHER" id="PTHR43033:SF1">
    <property type="entry name" value="TRNA(ILE)-LYSIDINE SYNTHASE-RELATED"/>
    <property type="match status" value="1"/>
</dbReference>
<evidence type="ECO:0000256" key="5">
    <source>
        <dbReference type="ARBA" id="ARBA00048539"/>
    </source>
</evidence>
<dbReference type="Gene3D" id="3.40.50.620">
    <property type="entry name" value="HUPs"/>
    <property type="match status" value="1"/>
</dbReference>
<keyword evidence="4 6" id="KW-0067">ATP-binding</keyword>
<protein>
    <recommendedName>
        <fullName evidence="6">tRNA(Ile)-lysidine synthase</fullName>
        <ecNumber evidence="6">6.3.4.19</ecNumber>
    </recommendedName>
    <alternativeName>
        <fullName evidence="6">tRNA(Ile)-2-lysyl-cytidine synthase</fullName>
    </alternativeName>
    <alternativeName>
        <fullName evidence="6">tRNA(Ile)-lysidine synthetase</fullName>
    </alternativeName>
</protein>
<keyword evidence="9" id="KW-1185">Reference proteome</keyword>
<dbReference type="SUPFAM" id="SSF52402">
    <property type="entry name" value="Adenine nucleotide alpha hydrolases-like"/>
    <property type="match status" value="1"/>
</dbReference>
<evidence type="ECO:0000313" key="9">
    <source>
        <dbReference type="Proteomes" id="UP001596060"/>
    </source>
</evidence>
<dbReference type="InterPro" id="IPR012094">
    <property type="entry name" value="tRNA_Ile_lys_synt"/>
</dbReference>
<keyword evidence="3 6" id="KW-0547">Nucleotide-binding</keyword>
<organism evidence="8 9">
    <name type="scientific">Bosea massiliensis</name>
    <dbReference type="NCBI Taxonomy" id="151419"/>
    <lineage>
        <taxon>Bacteria</taxon>
        <taxon>Pseudomonadati</taxon>
        <taxon>Pseudomonadota</taxon>
        <taxon>Alphaproteobacteria</taxon>
        <taxon>Hyphomicrobiales</taxon>
        <taxon>Boseaceae</taxon>
        <taxon>Bosea</taxon>
    </lineage>
</organism>
<dbReference type="RefSeq" id="WP_066726307.1">
    <property type="nucleotide sequence ID" value="NZ_JBHSLU010000022.1"/>
</dbReference>
<comment type="caution">
    <text evidence="8">The sequence shown here is derived from an EMBL/GenBank/DDBJ whole genome shotgun (WGS) entry which is preliminary data.</text>
</comment>
<dbReference type="InterPro" id="IPR012795">
    <property type="entry name" value="tRNA_Ile_lys_synt_N"/>
</dbReference>
<dbReference type="GO" id="GO:0032267">
    <property type="term" value="F:tRNA(Ile)-lysidine synthase activity"/>
    <property type="evidence" value="ECO:0007669"/>
    <property type="project" value="UniProtKB-EC"/>
</dbReference>
<dbReference type="EC" id="6.3.4.19" evidence="6"/>
<dbReference type="Proteomes" id="UP001596060">
    <property type="component" value="Unassembled WGS sequence"/>
</dbReference>
<evidence type="ECO:0000313" key="8">
    <source>
        <dbReference type="EMBL" id="MFC5505790.1"/>
    </source>
</evidence>
<evidence type="ECO:0000256" key="4">
    <source>
        <dbReference type="ARBA" id="ARBA00022840"/>
    </source>
</evidence>
<comment type="domain">
    <text evidence="6">The N-terminal region contains the highly conserved SGGXDS motif, predicted to be a P-loop motif involved in ATP binding.</text>
</comment>
<dbReference type="HAMAP" id="MF_01161">
    <property type="entry name" value="tRNA_Ile_lys_synt"/>
    <property type="match status" value="1"/>
</dbReference>
<dbReference type="EMBL" id="JBHSLU010000022">
    <property type="protein sequence ID" value="MFC5505790.1"/>
    <property type="molecule type" value="Genomic_DNA"/>
</dbReference>
<gene>
    <name evidence="6 8" type="primary">tilS</name>
    <name evidence="8" type="ORF">ACFPN9_11010</name>
</gene>
<feature type="domain" description="tRNA(Ile)-lysidine/2-thiocytidine synthase N-terminal" evidence="7">
    <location>
        <begin position="32"/>
        <end position="210"/>
    </location>
</feature>
<proteinExistence type="inferred from homology"/>
<evidence type="ECO:0000256" key="2">
    <source>
        <dbReference type="ARBA" id="ARBA00022694"/>
    </source>
</evidence>
<evidence type="ECO:0000256" key="3">
    <source>
        <dbReference type="ARBA" id="ARBA00022741"/>
    </source>
</evidence>
<keyword evidence="2 6" id="KW-0819">tRNA processing</keyword>
<comment type="similarity">
    <text evidence="6">Belongs to the tRNA(Ile)-lysidine synthase family.</text>
</comment>
<dbReference type="PANTHER" id="PTHR43033">
    <property type="entry name" value="TRNA(ILE)-LYSIDINE SYNTHASE-RELATED"/>
    <property type="match status" value="1"/>
</dbReference>
<keyword evidence="6" id="KW-0963">Cytoplasm</keyword>
<dbReference type="InterPro" id="IPR014729">
    <property type="entry name" value="Rossmann-like_a/b/a_fold"/>
</dbReference>
<dbReference type="InterPro" id="IPR011063">
    <property type="entry name" value="TilS/TtcA_N"/>
</dbReference>